<dbReference type="AlphaFoldDB" id="A0A392TG68"/>
<accession>A0A392TG68</accession>
<keyword evidence="2" id="KW-1185">Reference proteome</keyword>
<protein>
    <submittedName>
        <fullName evidence="1">Uncharacterized protein</fullName>
    </submittedName>
</protein>
<evidence type="ECO:0000313" key="2">
    <source>
        <dbReference type="Proteomes" id="UP000265520"/>
    </source>
</evidence>
<evidence type="ECO:0000313" key="1">
    <source>
        <dbReference type="EMBL" id="MCI60111.1"/>
    </source>
</evidence>
<name>A0A392TG68_9FABA</name>
<feature type="non-terminal residue" evidence="1">
    <location>
        <position position="1"/>
    </location>
</feature>
<dbReference type="Proteomes" id="UP000265520">
    <property type="component" value="Unassembled WGS sequence"/>
</dbReference>
<organism evidence="1 2">
    <name type="scientific">Trifolium medium</name>
    <dbReference type="NCBI Taxonomy" id="97028"/>
    <lineage>
        <taxon>Eukaryota</taxon>
        <taxon>Viridiplantae</taxon>
        <taxon>Streptophyta</taxon>
        <taxon>Embryophyta</taxon>
        <taxon>Tracheophyta</taxon>
        <taxon>Spermatophyta</taxon>
        <taxon>Magnoliopsida</taxon>
        <taxon>eudicotyledons</taxon>
        <taxon>Gunneridae</taxon>
        <taxon>Pentapetalae</taxon>
        <taxon>rosids</taxon>
        <taxon>fabids</taxon>
        <taxon>Fabales</taxon>
        <taxon>Fabaceae</taxon>
        <taxon>Papilionoideae</taxon>
        <taxon>50 kb inversion clade</taxon>
        <taxon>NPAAA clade</taxon>
        <taxon>Hologalegina</taxon>
        <taxon>IRL clade</taxon>
        <taxon>Trifolieae</taxon>
        <taxon>Trifolium</taxon>
    </lineage>
</organism>
<sequence>VALDYIGKRGATVGVTKEKRIK</sequence>
<reference evidence="1 2" key="1">
    <citation type="journal article" date="2018" name="Front. Plant Sci.">
        <title>Red Clover (Trifolium pratense) and Zigzag Clover (T. medium) - A Picture of Genomic Similarities and Differences.</title>
        <authorList>
            <person name="Dluhosova J."/>
            <person name="Istvanek J."/>
            <person name="Nedelnik J."/>
            <person name="Repkova J."/>
        </authorList>
    </citation>
    <scope>NUCLEOTIDE SEQUENCE [LARGE SCALE GENOMIC DNA]</scope>
    <source>
        <strain evidence="2">cv. 10/8</strain>
        <tissue evidence="1">Leaf</tissue>
    </source>
</reference>
<comment type="caution">
    <text evidence="1">The sequence shown here is derived from an EMBL/GenBank/DDBJ whole genome shotgun (WGS) entry which is preliminary data.</text>
</comment>
<proteinExistence type="predicted"/>
<dbReference type="EMBL" id="LXQA010575541">
    <property type="protein sequence ID" value="MCI60111.1"/>
    <property type="molecule type" value="Genomic_DNA"/>
</dbReference>